<evidence type="ECO:0000313" key="3">
    <source>
        <dbReference type="Proteomes" id="UP000070544"/>
    </source>
</evidence>
<keyword evidence="1" id="KW-1133">Transmembrane helix</keyword>
<proteinExistence type="predicted"/>
<keyword evidence="1" id="KW-0472">Membrane</keyword>
<keyword evidence="1" id="KW-0812">Transmembrane</keyword>
<feature type="transmembrane region" description="Helical" evidence="1">
    <location>
        <begin position="7"/>
        <end position="26"/>
    </location>
</feature>
<sequence length="140" mass="14962">MSCIHGSIVGVALLCINNIGAILLSLQPSPVDLSNSDLQKLQSAHVTLISVINFAGKIVIGALVDFLMSRGAPASTDVLGGQRCLPETLTIVSATAMMAGHATSGIKDGWLPTSKVRNGFGRVRSWWGLRTERFMSRARW</sequence>
<dbReference type="EMBL" id="KQ965759">
    <property type="protein sequence ID" value="KXS15870.1"/>
    <property type="molecule type" value="Genomic_DNA"/>
</dbReference>
<name>A0A139AGI9_GONPJ</name>
<dbReference type="Proteomes" id="UP000070544">
    <property type="component" value="Unassembled WGS sequence"/>
</dbReference>
<protein>
    <submittedName>
        <fullName evidence="2">Uncharacterized protein</fullName>
    </submittedName>
</protein>
<evidence type="ECO:0000256" key="1">
    <source>
        <dbReference type="SAM" id="Phobius"/>
    </source>
</evidence>
<reference evidence="2 3" key="1">
    <citation type="journal article" date="2015" name="Genome Biol. Evol.">
        <title>Phylogenomic analyses indicate that early fungi evolved digesting cell walls of algal ancestors of land plants.</title>
        <authorList>
            <person name="Chang Y."/>
            <person name="Wang S."/>
            <person name="Sekimoto S."/>
            <person name="Aerts A.L."/>
            <person name="Choi C."/>
            <person name="Clum A."/>
            <person name="LaButti K.M."/>
            <person name="Lindquist E.A."/>
            <person name="Yee Ngan C."/>
            <person name="Ohm R.A."/>
            <person name="Salamov A.A."/>
            <person name="Grigoriev I.V."/>
            <person name="Spatafora J.W."/>
            <person name="Berbee M.L."/>
        </authorList>
    </citation>
    <scope>NUCLEOTIDE SEQUENCE [LARGE SCALE GENOMIC DNA]</scope>
    <source>
        <strain evidence="2 3">JEL478</strain>
    </source>
</reference>
<dbReference type="OrthoDB" id="410267at2759"/>
<gene>
    <name evidence="2" type="ORF">M427DRAFT_56438</name>
</gene>
<dbReference type="AlphaFoldDB" id="A0A139AGI9"/>
<keyword evidence="3" id="KW-1185">Reference proteome</keyword>
<evidence type="ECO:0000313" key="2">
    <source>
        <dbReference type="EMBL" id="KXS15870.1"/>
    </source>
</evidence>
<organism evidence="2 3">
    <name type="scientific">Gonapodya prolifera (strain JEL478)</name>
    <name type="common">Monoblepharis prolifera</name>
    <dbReference type="NCBI Taxonomy" id="1344416"/>
    <lineage>
        <taxon>Eukaryota</taxon>
        <taxon>Fungi</taxon>
        <taxon>Fungi incertae sedis</taxon>
        <taxon>Chytridiomycota</taxon>
        <taxon>Chytridiomycota incertae sedis</taxon>
        <taxon>Monoblepharidomycetes</taxon>
        <taxon>Monoblepharidales</taxon>
        <taxon>Gonapodyaceae</taxon>
        <taxon>Gonapodya</taxon>
    </lineage>
</organism>
<accession>A0A139AGI9</accession>
<feature type="transmembrane region" description="Helical" evidence="1">
    <location>
        <begin position="46"/>
        <end position="67"/>
    </location>
</feature>